<protein>
    <recommendedName>
        <fullName evidence="4">PH domain-containing protein</fullName>
    </recommendedName>
</protein>
<keyword evidence="1" id="KW-0812">Transmembrane</keyword>
<feature type="transmembrane region" description="Helical" evidence="1">
    <location>
        <begin position="21"/>
        <end position="39"/>
    </location>
</feature>
<gene>
    <name evidence="2" type="ORF">M1L60_39525</name>
</gene>
<accession>A0ABT1E1J0</accession>
<dbReference type="Proteomes" id="UP001523369">
    <property type="component" value="Unassembled WGS sequence"/>
</dbReference>
<dbReference type="RefSeq" id="WP_253242714.1">
    <property type="nucleotide sequence ID" value="NZ_JAMYJR010000049.1"/>
</dbReference>
<reference evidence="2 3" key="1">
    <citation type="submission" date="2022-06" db="EMBL/GenBank/DDBJ databases">
        <title>New Species of the Genus Actinoplanes, ActinopZanes ferrugineus.</title>
        <authorList>
            <person name="Ding P."/>
        </authorList>
    </citation>
    <scope>NUCLEOTIDE SEQUENCE [LARGE SCALE GENOMIC DNA]</scope>
    <source>
        <strain evidence="2 3">TRM88003</strain>
    </source>
</reference>
<evidence type="ECO:0008006" key="4">
    <source>
        <dbReference type="Google" id="ProtNLM"/>
    </source>
</evidence>
<evidence type="ECO:0000313" key="3">
    <source>
        <dbReference type="Proteomes" id="UP001523369"/>
    </source>
</evidence>
<keyword evidence="1" id="KW-0472">Membrane</keyword>
<feature type="transmembrane region" description="Helical" evidence="1">
    <location>
        <begin position="45"/>
        <end position="64"/>
    </location>
</feature>
<sequence>MTAAAFPGPGRHTIYTGQATNWPFVLVSAAVAVPLPILGNGDYGAAALFIAVVVLVNVLTAASIRTAAGPNGVSVRFGLAGWPRRTYRLDRIERAEVIDVPPLHVAWGFWWTPSRTCYTVRSGPTLRLTLRTGRTVTITVPDPHAAVTAIESGRRRRD</sequence>
<evidence type="ECO:0000313" key="2">
    <source>
        <dbReference type="EMBL" id="MCO8276688.1"/>
    </source>
</evidence>
<dbReference type="EMBL" id="JAMYJR010000049">
    <property type="protein sequence ID" value="MCO8276688.1"/>
    <property type="molecule type" value="Genomic_DNA"/>
</dbReference>
<proteinExistence type="predicted"/>
<comment type="caution">
    <text evidence="2">The sequence shown here is derived from an EMBL/GenBank/DDBJ whole genome shotgun (WGS) entry which is preliminary data.</text>
</comment>
<keyword evidence="1" id="KW-1133">Transmembrane helix</keyword>
<keyword evidence="3" id="KW-1185">Reference proteome</keyword>
<evidence type="ECO:0000256" key="1">
    <source>
        <dbReference type="SAM" id="Phobius"/>
    </source>
</evidence>
<name>A0ABT1E1J0_9ACTN</name>
<organism evidence="2 3">
    <name type="scientific">Paractinoplanes aksuensis</name>
    <dbReference type="NCBI Taxonomy" id="2939490"/>
    <lineage>
        <taxon>Bacteria</taxon>
        <taxon>Bacillati</taxon>
        <taxon>Actinomycetota</taxon>
        <taxon>Actinomycetes</taxon>
        <taxon>Micromonosporales</taxon>
        <taxon>Micromonosporaceae</taxon>
        <taxon>Paractinoplanes</taxon>
    </lineage>
</organism>